<dbReference type="EMBL" id="MN739344">
    <property type="protein sequence ID" value="QHS99446.1"/>
    <property type="molecule type" value="Genomic_DNA"/>
</dbReference>
<evidence type="ECO:0000313" key="3">
    <source>
        <dbReference type="EMBL" id="QHS99446.1"/>
    </source>
</evidence>
<reference evidence="3" key="1">
    <citation type="journal article" date="2020" name="Nature">
        <title>Giant virus diversity and host interactions through global metagenomics.</title>
        <authorList>
            <person name="Schulz F."/>
            <person name="Roux S."/>
            <person name="Paez-Espino D."/>
            <person name="Jungbluth S."/>
            <person name="Walsh D.A."/>
            <person name="Denef V.J."/>
            <person name="McMahon K.D."/>
            <person name="Konstantinidis K.T."/>
            <person name="Eloe-Fadrosh E.A."/>
            <person name="Kyrpides N.C."/>
            <person name="Woyke T."/>
        </authorList>
    </citation>
    <scope>NUCLEOTIDE SEQUENCE</scope>
    <source>
        <strain evidence="3">GVMAG-M-3300020187-37</strain>
    </source>
</reference>
<name>A0A6C0C506_9ZZZZ</name>
<keyword evidence="2" id="KW-0812">Transmembrane</keyword>
<sequence length="202" mass="22744">MEQQMGGNQLTFEAIMTPNFLYFVITLAVIGYLYQTKMVLSREQQVKLQSANLFDKQLYLEVGFMILIGLSMYILNNGENTTFVWLYMLIPIVYLVLKSLMVFNKVTDYIKDAPTATDVDSDLADLISQQANANTNTQIPVTNQNSNTVDISNALNNALSKNSQYTNSVGVQQPQQPQQPPPQVPQQFQNPMNTIPEGFSLF</sequence>
<feature type="transmembrane region" description="Helical" evidence="2">
    <location>
        <begin position="20"/>
        <end position="37"/>
    </location>
</feature>
<keyword evidence="2" id="KW-1133">Transmembrane helix</keyword>
<organism evidence="3">
    <name type="scientific">viral metagenome</name>
    <dbReference type="NCBI Taxonomy" id="1070528"/>
    <lineage>
        <taxon>unclassified sequences</taxon>
        <taxon>metagenomes</taxon>
        <taxon>organismal metagenomes</taxon>
    </lineage>
</organism>
<evidence type="ECO:0000256" key="2">
    <source>
        <dbReference type="SAM" id="Phobius"/>
    </source>
</evidence>
<protein>
    <submittedName>
        <fullName evidence="3">Uncharacterized protein</fullName>
    </submittedName>
</protein>
<keyword evidence="2" id="KW-0472">Membrane</keyword>
<dbReference type="AlphaFoldDB" id="A0A6C0C506"/>
<proteinExistence type="predicted"/>
<feature type="transmembrane region" description="Helical" evidence="2">
    <location>
        <begin position="82"/>
        <end position="103"/>
    </location>
</feature>
<feature type="transmembrane region" description="Helical" evidence="2">
    <location>
        <begin position="58"/>
        <end position="76"/>
    </location>
</feature>
<feature type="region of interest" description="Disordered" evidence="1">
    <location>
        <begin position="168"/>
        <end position="193"/>
    </location>
</feature>
<accession>A0A6C0C506</accession>
<evidence type="ECO:0000256" key="1">
    <source>
        <dbReference type="SAM" id="MobiDB-lite"/>
    </source>
</evidence>